<reference evidence="5 6" key="1">
    <citation type="submission" date="2009-04" db="EMBL/GenBank/DDBJ databases">
        <authorList>
            <person name="Sebastian Y."/>
            <person name="Madupu R."/>
            <person name="Durkin A.S."/>
            <person name="Torralba M."/>
            <person name="Methe B."/>
            <person name="Sutton G.G."/>
            <person name="Strausberg R.L."/>
            <person name="Nelson K.E."/>
        </authorList>
    </citation>
    <scope>NUCLEOTIDE SEQUENCE [LARGE SCALE GENOMIC DNA]</scope>
    <source>
        <strain evidence="5 6">60-3</strain>
    </source>
</reference>
<keyword evidence="1 2" id="KW-0238">DNA-binding</keyword>
<evidence type="ECO:0000256" key="2">
    <source>
        <dbReference type="HAMAP-Rule" id="MF_00984"/>
    </source>
</evidence>
<dbReference type="CDD" id="cd04496">
    <property type="entry name" value="SSB_OBF"/>
    <property type="match status" value="1"/>
</dbReference>
<dbReference type="GO" id="GO:0006260">
    <property type="term" value="P:DNA replication"/>
    <property type="evidence" value="ECO:0007669"/>
    <property type="project" value="InterPro"/>
</dbReference>
<evidence type="ECO:0000313" key="5">
    <source>
        <dbReference type="EMBL" id="EEK16841.1"/>
    </source>
</evidence>
<dbReference type="RefSeq" id="WP_007365331.1">
    <property type="nucleotide sequence ID" value="NZ_ACLR01000124.1"/>
</dbReference>
<feature type="region of interest" description="Disordered" evidence="4">
    <location>
        <begin position="108"/>
        <end position="154"/>
    </location>
</feature>
<dbReference type="EMBL" id="ACLR01000124">
    <property type="protein sequence ID" value="EEK16841.1"/>
    <property type="molecule type" value="Genomic_DNA"/>
</dbReference>
<dbReference type="Proteomes" id="UP000003303">
    <property type="component" value="Unassembled WGS sequence"/>
</dbReference>
<dbReference type="InterPro" id="IPR011344">
    <property type="entry name" value="ssDNA-bd"/>
</dbReference>
<sequence>MYYNKAILIGFVGADPSVHYSRRGTCQASLRLATSVPGYTKRDGTQIPDRTEWHTVVIFGTLAQFVERWVRKGSHLLVEGEIRYNSYTDRQGQVHARTEIWADKVTFVDRPKQSSGQESASPRPAAEQSVSPSDPSDATSVGDNGISYKSRSNG</sequence>
<dbReference type="GO" id="GO:0009295">
    <property type="term" value="C:nucleoid"/>
    <property type="evidence" value="ECO:0007669"/>
    <property type="project" value="TreeGrafter"/>
</dbReference>
<dbReference type="NCBIfam" id="TIGR00621">
    <property type="entry name" value="ssb"/>
    <property type="match status" value="1"/>
</dbReference>
<accession>C2MBP6</accession>
<dbReference type="PROSITE" id="PS50935">
    <property type="entry name" value="SSB"/>
    <property type="match status" value="1"/>
</dbReference>
<dbReference type="SUPFAM" id="SSF50249">
    <property type="entry name" value="Nucleic acid-binding proteins"/>
    <property type="match status" value="1"/>
</dbReference>
<keyword evidence="6" id="KW-1185">Reference proteome</keyword>
<evidence type="ECO:0000313" key="6">
    <source>
        <dbReference type="Proteomes" id="UP000003303"/>
    </source>
</evidence>
<comment type="caution">
    <text evidence="5">The sequence shown here is derived from an EMBL/GenBank/DDBJ whole genome shotgun (WGS) entry which is preliminary data.</text>
</comment>
<organism evidence="5 6">
    <name type="scientific">Porphyromonas uenonis 60-3</name>
    <dbReference type="NCBI Taxonomy" id="596327"/>
    <lineage>
        <taxon>Bacteria</taxon>
        <taxon>Pseudomonadati</taxon>
        <taxon>Bacteroidota</taxon>
        <taxon>Bacteroidia</taxon>
        <taxon>Bacteroidales</taxon>
        <taxon>Porphyromonadaceae</taxon>
        <taxon>Porphyromonas</taxon>
    </lineage>
</organism>
<dbReference type="STRING" id="596327.PORUE0001_0466"/>
<dbReference type="GO" id="GO:0003697">
    <property type="term" value="F:single-stranded DNA binding"/>
    <property type="evidence" value="ECO:0007669"/>
    <property type="project" value="UniProtKB-UniRule"/>
</dbReference>
<dbReference type="PANTHER" id="PTHR10302">
    <property type="entry name" value="SINGLE-STRANDED DNA-BINDING PROTEIN"/>
    <property type="match status" value="1"/>
</dbReference>
<feature type="compositionally biased region" description="Polar residues" evidence="4">
    <location>
        <begin position="128"/>
        <end position="154"/>
    </location>
</feature>
<dbReference type="InterPro" id="IPR000424">
    <property type="entry name" value="Primosome_PriB/ssb"/>
</dbReference>
<evidence type="ECO:0000256" key="1">
    <source>
        <dbReference type="ARBA" id="ARBA00023125"/>
    </source>
</evidence>
<gene>
    <name evidence="5" type="primary">ssb</name>
    <name evidence="5" type="ORF">PORUE0001_0466</name>
</gene>
<name>C2MBP6_9PORP</name>
<comment type="caution">
    <text evidence="2">Lacks conserved residue(s) required for the propagation of feature annotation.</text>
</comment>
<dbReference type="OrthoDB" id="9809878at2"/>
<dbReference type="PANTHER" id="PTHR10302:SF0">
    <property type="entry name" value="SINGLE-STRANDED DNA-BINDING PROTEIN, MITOCHONDRIAL"/>
    <property type="match status" value="1"/>
</dbReference>
<evidence type="ECO:0000256" key="3">
    <source>
        <dbReference type="PIRNR" id="PIRNR002070"/>
    </source>
</evidence>
<proteinExistence type="inferred from homology"/>
<comment type="subunit">
    <text evidence="2">Homotetramer.</text>
</comment>
<protein>
    <recommendedName>
        <fullName evidence="2 3">Single-stranded DNA-binding protein</fullName>
        <shortName evidence="2">SSB</shortName>
    </recommendedName>
</protein>
<dbReference type="eggNOG" id="COG0629">
    <property type="taxonomic scope" value="Bacteria"/>
</dbReference>
<dbReference type="InterPro" id="IPR012340">
    <property type="entry name" value="NA-bd_OB-fold"/>
</dbReference>
<dbReference type="PIRSF" id="PIRSF002070">
    <property type="entry name" value="SSB"/>
    <property type="match status" value="1"/>
</dbReference>
<evidence type="ECO:0000256" key="4">
    <source>
        <dbReference type="SAM" id="MobiDB-lite"/>
    </source>
</evidence>
<dbReference type="Gene3D" id="2.40.50.140">
    <property type="entry name" value="Nucleic acid-binding proteins"/>
    <property type="match status" value="1"/>
</dbReference>
<dbReference type="Pfam" id="PF00436">
    <property type="entry name" value="SSB"/>
    <property type="match status" value="1"/>
</dbReference>
<dbReference type="HAMAP" id="MF_00984">
    <property type="entry name" value="SSB"/>
    <property type="match status" value="1"/>
</dbReference>
<dbReference type="AlphaFoldDB" id="C2MBP6"/>